<evidence type="ECO:0000313" key="3">
    <source>
        <dbReference type="Proteomes" id="UP000663193"/>
    </source>
</evidence>
<dbReference type="Proteomes" id="UP000663193">
    <property type="component" value="Chromosome 15"/>
</dbReference>
<organism evidence="2 3">
    <name type="scientific">Phaeosphaeria nodorum (strain SN15 / ATCC MYA-4574 / FGSC 10173)</name>
    <name type="common">Glume blotch fungus</name>
    <name type="synonym">Parastagonospora nodorum</name>
    <dbReference type="NCBI Taxonomy" id="321614"/>
    <lineage>
        <taxon>Eukaryota</taxon>
        <taxon>Fungi</taxon>
        <taxon>Dikarya</taxon>
        <taxon>Ascomycota</taxon>
        <taxon>Pezizomycotina</taxon>
        <taxon>Dothideomycetes</taxon>
        <taxon>Pleosporomycetidae</taxon>
        <taxon>Pleosporales</taxon>
        <taxon>Pleosporineae</taxon>
        <taxon>Phaeosphaeriaceae</taxon>
        <taxon>Parastagonospora</taxon>
    </lineage>
</organism>
<evidence type="ECO:0000256" key="1">
    <source>
        <dbReference type="SAM" id="MobiDB-lite"/>
    </source>
</evidence>
<dbReference type="EMBL" id="CP069037">
    <property type="protein sequence ID" value="QRD03485.1"/>
    <property type="molecule type" value="Genomic_DNA"/>
</dbReference>
<sequence>MYLPPTSQPHQSTHSNQVQKQDTSEQAITHAITNIPALKNCPLHQHIQRTEDDCCRNPGPEFVCVHNLVAKHTHDQGAERDGEDISEARYVVVHRIDQLARWAVAPWSWEGEAGTHFVCHWFAGPAFGSAGVDG</sequence>
<dbReference type="AlphaFoldDB" id="A0A7U2I6D8"/>
<dbReference type="VEuPathDB" id="FungiDB:JI435_442040"/>
<gene>
    <name evidence="2" type="ORF">JI435_442040</name>
</gene>
<evidence type="ECO:0000313" key="2">
    <source>
        <dbReference type="EMBL" id="QRD03485.1"/>
    </source>
</evidence>
<feature type="region of interest" description="Disordered" evidence="1">
    <location>
        <begin position="1"/>
        <end position="25"/>
    </location>
</feature>
<name>A0A7U2I6D8_PHANO</name>
<keyword evidence="3" id="KW-1185">Reference proteome</keyword>
<accession>A0A7U2I6D8</accession>
<protein>
    <submittedName>
        <fullName evidence="2">Uncharacterized protein</fullName>
    </submittedName>
</protein>
<reference evidence="3" key="1">
    <citation type="journal article" date="2021" name="BMC Genomics">
        <title>Chromosome-level genome assembly and manually-curated proteome of model necrotroph Parastagonospora nodorum Sn15 reveals a genome-wide trove of candidate effector homologs, and redundancy of virulence-related functions within an accessory chromosome.</title>
        <authorList>
            <person name="Bertazzoni S."/>
            <person name="Jones D.A.B."/>
            <person name="Phan H.T."/>
            <person name="Tan K.-C."/>
            <person name="Hane J.K."/>
        </authorList>
    </citation>
    <scope>NUCLEOTIDE SEQUENCE [LARGE SCALE GENOMIC DNA]</scope>
    <source>
        <strain evidence="3">SN15 / ATCC MYA-4574 / FGSC 10173)</strain>
    </source>
</reference>
<proteinExistence type="predicted"/>
<feature type="compositionally biased region" description="Polar residues" evidence="1">
    <location>
        <begin position="8"/>
        <end position="25"/>
    </location>
</feature>